<dbReference type="RefSeq" id="WP_269315648.1">
    <property type="nucleotide sequence ID" value="NZ_CP098251.1"/>
</dbReference>
<protein>
    <submittedName>
        <fullName evidence="1">DUF1847 domain-containing protein</fullName>
    </submittedName>
</protein>
<dbReference type="InterPro" id="IPR014997">
    <property type="entry name" value="DUF1847"/>
</dbReference>
<sequence>MAKKDIILSCSDCAALACRAKNESRYPAFCLTEHVDNDQLAKVMKIYEDNQEMGDISRVSAGIEGEFYGRLTRVEETIKFIQRMGYQYIGIASCVGLMNETRIFSRILRALNIKSYTVGCKVGAIDKTAVGVPNEKKLNGGCGHESMCNPIMQAKVLEKEGTDFNIVIGLCVGHDTMFLKYSAAPTTVMIVKDRVLGHNPVAALYTANTIYSRFKEELKVGK</sequence>
<dbReference type="Pfam" id="PF08901">
    <property type="entry name" value="DUF1847"/>
    <property type="match status" value="1"/>
</dbReference>
<gene>
    <name evidence="1" type="ORF">NB646_07200</name>
</gene>
<organism evidence="1">
    <name type="scientific">Oxalobacter aliiformigenes</name>
    <dbReference type="NCBI Taxonomy" id="2946593"/>
    <lineage>
        <taxon>Bacteria</taxon>
        <taxon>Pseudomonadati</taxon>
        <taxon>Pseudomonadota</taxon>
        <taxon>Betaproteobacteria</taxon>
        <taxon>Burkholderiales</taxon>
        <taxon>Oxalobacteraceae</taxon>
        <taxon>Oxalobacter</taxon>
    </lineage>
</organism>
<reference evidence="1" key="1">
    <citation type="journal article" date="2022" name="Front. Microbiol.">
        <title>New perspectives on an old grouping: The genomic and phenotypic variability of Oxalobacter formigenes and the implications for calcium oxalate stone prevention.</title>
        <authorList>
            <person name="Chmiel J.A."/>
            <person name="Carr C."/>
            <person name="Stuivenberg G.A."/>
            <person name="Venema R."/>
            <person name="Chanyi R.M."/>
            <person name="Al K.F."/>
            <person name="Giguere D."/>
            <person name="Say H."/>
            <person name="Akouris P.P."/>
            <person name="Dominguez Romero S.A."/>
            <person name="Kwong A."/>
            <person name="Tai V."/>
            <person name="Koval S.F."/>
            <person name="Razvi H."/>
            <person name="Bjazevic J."/>
            <person name="Burton J.P."/>
        </authorList>
    </citation>
    <scope>NUCLEOTIDE SEQUENCE</scope>
    <source>
        <strain evidence="1">OxK</strain>
    </source>
</reference>
<proteinExistence type="predicted"/>
<evidence type="ECO:0000313" key="1">
    <source>
        <dbReference type="EMBL" id="WAV90643.1"/>
    </source>
</evidence>
<dbReference type="EMBL" id="CP098251">
    <property type="protein sequence ID" value="WAV90643.1"/>
    <property type="molecule type" value="Genomic_DNA"/>
</dbReference>
<accession>A0A9E9NSG8</accession>
<dbReference type="AlphaFoldDB" id="A0A9E9NSG8"/>
<name>A0A9E9NSG8_9BURK</name>
<dbReference type="Proteomes" id="UP001164819">
    <property type="component" value="Chromosome"/>
</dbReference>